<dbReference type="AlphaFoldDB" id="A0A433UCB6"/>
<reference evidence="1 2" key="1">
    <citation type="submission" date="2019-01" db="EMBL/GenBank/DDBJ databases">
        <title>A draft genome assembly of the solar-powered sea slug Elysia chlorotica.</title>
        <authorList>
            <person name="Cai H."/>
            <person name="Li Q."/>
            <person name="Fang X."/>
            <person name="Li J."/>
            <person name="Curtis N.E."/>
            <person name="Altenburger A."/>
            <person name="Shibata T."/>
            <person name="Feng M."/>
            <person name="Maeda T."/>
            <person name="Schwartz J.A."/>
            <person name="Shigenobu S."/>
            <person name="Lundholm N."/>
            <person name="Nishiyama T."/>
            <person name="Yang H."/>
            <person name="Hasebe M."/>
            <person name="Li S."/>
            <person name="Pierce S.K."/>
            <person name="Wang J."/>
        </authorList>
    </citation>
    <scope>NUCLEOTIDE SEQUENCE [LARGE SCALE GENOMIC DNA]</scope>
    <source>
        <strain evidence="1">EC2010</strain>
        <tissue evidence="1">Whole organism of an adult</tissue>
    </source>
</reference>
<dbReference type="EMBL" id="RQTK01000012">
    <property type="protein sequence ID" value="RUS91402.1"/>
    <property type="molecule type" value="Genomic_DNA"/>
</dbReference>
<organism evidence="1 2">
    <name type="scientific">Elysia chlorotica</name>
    <name type="common">Eastern emerald elysia</name>
    <name type="synonym">Sea slug</name>
    <dbReference type="NCBI Taxonomy" id="188477"/>
    <lineage>
        <taxon>Eukaryota</taxon>
        <taxon>Metazoa</taxon>
        <taxon>Spiralia</taxon>
        <taxon>Lophotrochozoa</taxon>
        <taxon>Mollusca</taxon>
        <taxon>Gastropoda</taxon>
        <taxon>Heterobranchia</taxon>
        <taxon>Euthyneura</taxon>
        <taxon>Panpulmonata</taxon>
        <taxon>Sacoglossa</taxon>
        <taxon>Placobranchoidea</taxon>
        <taxon>Plakobranchidae</taxon>
        <taxon>Elysia</taxon>
    </lineage>
</organism>
<gene>
    <name evidence="1" type="ORF">EGW08_000832</name>
</gene>
<name>A0A433UCB6_ELYCH</name>
<proteinExistence type="predicted"/>
<protein>
    <submittedName>
        <fullName evidence="1">Uncharacterized protein</fullName>
    </submittedName>
</protein>
<keyword evidence="2" id="KW-1185">Reference proteome</keyword>
<dbReference type="Proteomes" id="UP000271974">
    <property type="component" value="Unassembled WGS sequence"/>
</dbReference>
<evidence type="ECO:0000313" key="1">
    <source>
        <dbReference type="EMBL" id="RUS91402.1"/>
    </source>
</evidence>
<sequence length="367" mass="41142">MSGIVAVASEVFEQVYTDRRVRKCYRVVQPLLTGDLHSSQYLSAYRALYLFYMALEVDYLKPSSELYYVHHLTIMERLKTRIFQETLQETRILNLLTEFQLKAILKVLNNPGEILRHAEKKMLETRLLRMMAKNVLDFANIHEDRDTIVPVQLGTGSAYLWWSQVVEGTEFNLTVNHSTKAVSVYVELPVEVVTDAVSRSLKEHAPLGEYDSFANVVCCWYRSRGAIEALVTCGYSVVRTEVDDRAIEILMTLDVSVVGTEVNGRAIEILMTLDVSSVGTEDDGRSIEVLMTWDDSAVSTEDNGRAIEILMTWDVSVVGIEVNGRAIEILMTLDVSVVGTEVNGKAIEILMTLDVSSVGTEDDGRAI</sequence>
<evidence type="ECO:0000313" key="2">
    <source>
        <dbReference type="Proteomes" id="UP000271974"/>
    </source>
</evidence>
<accession>A0A433UCB6</accession>
<comment type="caution">
    <text evidence="1">The sequence shown here is derived from an EMBL/GenBank/DDBJ whole genome shotgun (WGS) entry which is preliminary data.</text>
</comment>